<reference evidence="1 2" key="1">
    <citation type="submission" date="2019-11" db="EMBL/GenBank/DDBJ databases">
        <title>Spirosoma endbachense sp. nov., isolated from a natural salt meadow.</title>
        <authorList>
            <person name="Rojas J."/>
            <person name="Ambika Manirajan B."/>
            <person name="Ratering S."/>
            <person name="Suarez C."/>
            <person name="Geissler-Plaum R."/>
            <person name="Schnell S."/>
        </authorList>
    </citation>
    <scope>NUCLEOTIDE SEQUENCE [LARGE SCALE GENOMIC DNA]</scope>
    <source>
        <strain evidence="1 2">I-24</strain>
    </source>
</reference>
<sequence length="58" mass="6939">MSEEEIRIVVAIDFAEQEMLWEELGNMAWELVWGKERTEFIKDAKEEFILVKKPPNLE</sequence>
<dbReference type="Proteomes" id="UP000464577">
    <property type="component" value="Chromosome"/>
</dbReference>
<evidence type="ECO:0000313" key="1">
    <source>
        <dbReference type="EMBL" id="QHV97864.1"/>
    </source>
</evidence>
<accession>A0A6P1VZ21</accession>
<evidence type="ECO:0000313" key="2">
    <source>
        <dbReference type="Proteomes" id="UP000464577"/>
    </source>
</evidence>
<proteinExistence type="predicted"/>
<organism evidence="1 2">
    <name type="scientific">Spirosoma endbachense</name>
    <dbReference type="NCBI Taxonomy" id="2666025"/>
    <lineage>
        <taxon>Bacteria</taxon>
        <taxon>Pseudomonadati</taxon>
        <taxon>Bacteroidota</taxon>
        <taxon>Cytophagia</taxon>
        <taxon>Cytophagales</taxon>
        <taxon>Cytophagaceae</taxon>
        <taxon>Spirosoma</taxon>
    </lineage>
</organism>
<dbReference type="AlphaFoldDB" id="A0A6P1VZ21"/>
<name>A0A6P1VZ21_9BACT</name>
<protein>
    <submittedName>
        <fullName evidence="1">Uncharacterized protein</fullName>
    </submittedName>
</protein>
<dbReference type="EMBL" id="CP045997">
    <property type="protein sequence ID" value="QHV97864.1"/>
    <property type="molecule type" value="Genomic_DNA"/>
</dbReference>
<dbReference type="KEGG" id="senf:GJR95_23920"/>
<keyword evidence="2" id="KW-1185">Reference proteome</keyword>
<dbReference type="RefSeq" id="WP_162388277.1">
    <property type="nucleotide sequence ID" value="NZ_CP045997.1"/>
</dbReference>
<gene>
    <name evidence="1" type="ORF">GJR95_23920</name>
</gene>